<feature type="binding site" evidence="18">
    <location>
        <position position="183"/>
    </location>
    <ligand>
        <name>Zn(2+)</name>
        <dbReference type="ChEBI" id="CHEBI:29105"/>
    </ligand>
</feature>
<feature type="binding site" evidence="18">
    <location>
        <position position="263"/>
    </location>
    <ligand>
        <name>Zn(2+)</name>
        <dbReference type="ChEBI" id="CHEBI:29105"/>
    </ligand>
</feature>
<feature type="binding site" evidence="18">
    <location>
        <position position="246"/>
    </location>
    <ligand>
        <name>Zn(2+)</name>
        <dbReference type="ChEBI" id="CHEBI:29105"/>
    </ligand>
</feature>
<keyword evidence="15 18" id="KW-0057">Aromatic amino acid biosynthesis</keyword>
<dbReference type="HAMAP" id="MF_00110">
    <property type="entry name" value="DHQ_synthase"/>
    <property type="match status" value="1"/>
</dbReference>
<dbReference type="InterPro" id="IPR050071">
    <property type="entry name" value="Dehydroquinate_synthase"/>
</dbReference>
<dbReference type="PANTHER" id="PTHR43622:SF7">
    <property type="entry name" value="3-DEHYDROQUINATE SYNTHASE, CHLOROPLASTIC"/>
    <property type="match status" value="1"/>
</dbReference>
<dbReference type="PIRSF" id="PIRSF001455">
    <property type="entry name" value="DHQ_synth"/>
    <property type="match status" value="1"/>
</dbReference>
<dbReference type="GO" id="GO:0008652">
    <property type="term" value="P:amino acid biosynthetic process"/>
    <property type="evidence" value="ECO:0007669"/>
    <property type="project" value="UniProtKB-KW"/>
</dbReference>
<dbReference type="GO" id="GO:0009073">
    <property type="term" value="P:aromatic amino acid family biosynthetic process"/>
    <property type="evidence" value="ECO:0007669"/>
    <property type="project" value="UniProtKB-KW"/>
</dbReference>
<proteinExistence type="inferred from homology"/>
<keyword evidence="22" id="KW-1185">Reference proteome</keyword>
<accession>A0A6G1X5X3</accession>
<keyword evidence="11 18" id="KW-0479">Metal-binding</keyword>
<evidence type="ECO:0000313" key="22">
    <source>
        <dbReference type="Proteomes" id="UP000480185"/>
    </source>
</evidence>
<comment type="cofactor">
    <cofactor evidence="2 18">
        <name>NAD(+)</name>
        <dbReference type="ChEBI" id="CHEBI:57540"/>
    </cofactor>
</comment>
<dbReference type="InterPro" id="IPR030963">
    <property type="entry name" value="DHQ_synth_fam"/>
</dbReference>
<evidence type="ECO:0000256" key="8">
    <source>
        <dbReference type="ARBA" id="ARBA00017684"/>
    </source>
</evidence>
<comment type="pathway">
    <text evidence="5 18">Metabolic intermediate biosynthesis; chorismate biosynthesis; chorismate from D-erythrose 4-phosphate and phosphoenolpyruvate: step 2/7.</text>
</comment>
<evidence type="ECO:0000256" key="2">
    <source>
        <dbReference type="ARBA" id="ARBA00001911"/>
    </source>
</evidence>
<dbReference type="OrthoDB" id="9806583at2"/>
<evidence type="ECO:0000256" key="17">
    <source>
        <dbReference type="ARBA" id="ARBA00023285"/>
    </source>
</evidence>
<dbReference type="NCBIfam" id="TIGR01357">
    <property type="entry name" value="aroB"/>
    <property type="match status" value="1"/>
</dbReference>
<evidence type="ECO:0000259" key="20">
    <source>
        <dbReference type="Pfam" id="PF24621"/>
    </source>
</evidence>
<feature type="domain" description="3-dehydroquinate synthase N-terminal" evidence="19">
    <location>
        <begin position="67"/>
        <end position="174"/>
    </location>
</feature>
<evidence type="ECO:0000256" key="4">
    <source>
        <dbReference type="ARBA" id="ARBA00004496"/>
    </source>
</evidence>
<comment type="subcellular location">
    <subcellularLocation>
        <location evidence="4 18">Cytoplasm</location>
    </subcellularLocation>
</comment>
<evidence type="ECO:0000256" key="16">
    <source>
        <dbReference type="ARBA" id="ARBA00023239"/>
    </source>
</evidence>
<dbReference type="GO" id="GO:0009423">
    <property type="term" value="P:chorismate biosynthetic process"/>
    <property type="evidence" value="ECO:0007669"/>
    <property type="project" value="UniProtKB-UniRule"/>
</dbReference>
<evidence type="ECO:0000256" key="11">
    <source>
        <dbReference type="ARBA" id="ARBA00022723"/>
    </source>
</evidence>
<name>A0A6G1X5X3_9BACI</name>
<comment type="caution">
    <text evidence="18">Lacks conserved residue(s) required for the propagation of feature annotation.</text>
</comment>
<feature type="binding site" evidence="18">
    <location>
        <begin position="105"/>
        <end position="109"/>
    </location>
    <ligand>
        <name>NAD(+)</name>
        <dbReference type="ChEBI" id="CHEBI:57540"/>
    </ligand>
</feature>
<dbReference type="GO" id="GO:0000166">
    <property type="term" value="F:nucleotide binding"/>
    <property type="evidence" value="ECO:0007669"/>
    <property type="project" value="UniProtKB-KW"/>
</dbReference>
<evidence type="ECO:0000256" key="6">
    <source>
        <dbReference type="ARBA" id="ARBA00005412"/>
    </source>
</evidence>
<evidence type="ECO:0000256" key="1">
    <source>
        <dbReference type="ARBA" id="ARBA00001393"/>
    </source>
</evidence>
<dbReference type="Pfam" id="PF01761">
    <property type="entry name" value="DHQ_synthase"/>
    <property type="match status" value="1"/>
</dbReference>
<gene>
    <name evidence="18" type="primary">aroB</name>
    <name evidence="21" type="ORF">GH754_08670</name>
</gene>
<dbReference type="Proteomes" id="UP000480185">
    <property type="component" value="Unassembled WGS sequence"/>
</dbReference>
<evidence type="ECO:0000256" key="15">
    <source>
        <dbReference type="ARBA" id="ARBA00023141"/>
    </source>
</evidence>
<dbReference type="InterPro" id="IPR056179">
    <property type="entry name" value="DHQS_C"/>
</dbReference>
<keyword evidence="9 18" id="KW-0963">Cytoplasm</keyword>
<comment type="similarity">
    <text evidence="6 18">Belongs to the sugar phosphate cyclases superfamily. Dehydroquinate synthase family.</text>
</comment>
<comment type="caution">
    <text evidence="21">The sequence shown here is derived from an EMBL/GenBank/DDBJ whole genome shotgun (WGS) entry which is preliminary data.</text>
</comment>
<dbReference type="AlphaFoldDB" id="A0A6G1X5X3"/>
<feature type="binding site" evidence="18">
    <location>
        <position position="150"/>
    </location>
    <ligand>
        <name>NAD(+)</name>
        <dbReference type="ChEBI" id="CHEBI:57540"/>
    </ligand>
</feature>
<evidence type="ECO:0000256" key="9">
    <source>
        <dbReference type="ARBA" id="ARBA00022490"/>
    </source>
</evidence>
<evidence type="ECO:0000256" key="5">
    <source>
        <dbReference type="ARBA" id="ARBA00004661"/>
    </source>
</evidence>
<reference evidence="21 22" key="1">
    <citation type="submission" date="2019-11" db="EMBL/GenBank/DDBJ databases">
        <authorList>
            <person name="Li J."/>
        </authorList>
    </citation>
    <scope>NUCLEOTIDE SEQUENCE [LARGE SCALE GENOMIC DNA]</scope>
    <source>
        <strain evidence="21 22">J4</strain>
    </source>
</reference>
<organism evidence="21 22">
    <name type="scientific">Salinibacillus xinjiangensis</name>
    <dbReference type="NCBI Taxonomy" id="1229268"/>
    <lineage>
        <taxon>Bacteria</taxon>
        <taxon>Bacillati</taxon>
        <taxon>Bacillota</taxon>
        <taxon>Bacilli</taxon>
        <taxon>Bacillales</taxon>
        <taxon>Bacillaceae</taxon>
        <taxon>Salinibacillus</taxon>
    </lineage>
</organism>
<keyword evidence="12 18" id="KW-0547">Nucleotide-binding</keyword>
<evidence type="ECO:0000256" key="14">
    <source>
        <dbReference type="ARBA" id="ARBA00023027"/>
    </source>
</evidence>
<dbReference type="GO" id="GO:0005737">
    <property type="term" value="C:cytoplasm"/>
    <property type="evidence" value="ECO:0007669"/>
    <property type="project" value="UniProtKB-SubCell"/>
</dbReference>
<dbReference type="FunFam" id="3.40.50.1970:FF:000007">
    <property type="entry name" value="Pentafunctional AROM polypeptide"/>
    <property type="match status" value="1"/>
</dbReference>
<dbReference type="UniPathway" id="UPA00053">
    <property type="reaction ID" value="UER00085"/>
</dbReference>
<evidence type="ECO:0000256" key="18">
    <source>
        <dbReference type="HAMAP-Rule" id="MF_00110"/>
    </source>
</evidence>
<evidence type="ECO:0000313" key="21">
    <source>
        <dbReference type="EMBL" id="MRG86401.1"/>
    </source>
</evidence>
<keyword evidence="16 18" id="KW-0456">Lyase</keyword>
<keyword evidence="13 18" id="KW-0862">Zinc</keyword>
<dbReference type="GO" id="GO:0046872">
    <property type="term" value="F:metal ion binding"/>
    <property type="evidence" value="ECO:0007669"/>
    <property type="project" value="UniProtKB-KW"/>
</dbReference>
<dbReference type="RefSeq" id="WP_153728324.1">
    <property type="nucleotide sequence ID" value="NZ_WJNH01000005.1"/>
</dbReference>
<dbReference type="Gene3D" id="3.40.50.1970">
    <property type="match status" value="1"/>
</dbReference>
<evidence type="ECO:0000256" key="10">
    <source>
        <dbReference type="ARBA" id="ARBA00022605"/>
    </source>
</evidence>
<comment type="cofactor">
    <cofactor evidence="3">
        <name>Zn(2+)</name>
        <dbReference type="ChEBI" id="CHEBI:29105"/>
    </cofactor>
</comment>
<dbReference type="SUPFAM" id="SSF56796">
    <property type="entry name" value="Dehydroquinate synthase-like"/>
    <property type="match status" value="1"/>
</dbReference>
<dbReference type="PANTHER" id="PTHR43622">
    <property type="entry name" value="3-DEHYDROQUINATE SYNTHASE"/>
    <property type="match status" value="1"/>
</dbReference>
<dbReference type="Pfam" id="PF24621">
    <property type="entry name" value="DHQS_C"/>
    <property type="match status" value="1"/>
</dbReference>
<feature type="binding site" evidence="18">
    <location>
        <begin position="71"/>
        <end position="76"/>
    </location>
    <ligand>
        <name>NAD(+)</name>
        <dbReference type="ChEBI" id="CHEBI:57540"/>
    </ligand>
</feature>
<keyword evidence="17 18" id="KW-0170">Cobalt</keyword>
<dbReference type="EMBL" id="WJNH01000005">
    <property type="protein sequence ID" value="MRG86401.1"/>
    <property type="molecule type" value="Genomic_DNA"/>
</dbReference>
<evidence type="ECO:0000256" key="12">
    <source>
        <dbReference type="ARBA" id="ARBA00022741"/>
    </source>
</evidence>
<keyword evidence="14 18" id="KW-0520">NAD</keyword>
<protein>
    <recommendedName>
        <fullName evidence="8 18">3-dehydroquinate synthase</fullName>
        <shortName evidence="18">DHQS</shortName>
        <ecNumber evidence="7 18">4.2.3.4</ecNumber>
    </recommendedName>
</protein>
<feature type="domain" description="3-dehydroquinate synthase C-terminal" evidence="20">
    <location>
        <begin position="180"/>
        <end position="323"/>
    </location>
</feature>
<keyword evidence="10 18" id="KW-0028">Amino-acid biosynthesis</keyword>
<dbReference type="InterPro" id="IPR030960">
    <property type="entry name" value="DHQS/DOIS_N"/>
</dbReference>
<dbReference type="InterPro" id="IPR016037">
    <property type="entry name" value="DHQ_synth_AroB"/>
</dbReference>
<evidence type="ECO:0000256" key="7">
    <source>
        <dbReference type="ARBA" id="ARBA00013031"/>
    </source>
</evidence>
<evidence type="ECO:0000256" key="3">
    <source>
        <dbReference type="ARBA" id="ARBA00001947"/>
    </source>
</evidence>
<dbReference type="Gene3D" id="1.20.1090.10">
    <property type="entry name" value="Dehydroquinate synthase-like - alpha domain"/>
    <property type="match status" value="1"/>
</dbReference>
<feature type="binding site" evidence="18">
    <location>
        <begin position="129"/>
        <end position="130"/>
    </location>
    <ligand>
        <name>NAD(+)</name>
        <dbReference type="ChEBI" id="CHEBI:57540"/>
    </ligand>
</feature>
<comment type="catalytic activity">
    <reaction evidence="1 18">
        <text>7-phospho-2-dehydro-3-deoxy-D-arabino-heptonate = 3-dehydroquinate + phosphate</text>
        <dbReference type="Rhea" id="RHEA:21968"/>
        <dbReference type="ChEBI" id="CHEBI:32364"/>
        <dbReference type="ChEBI" id="CHEBI:43474"/>
        <dbReference type="ChEBI" id="CHEBI:58394"/>
        <dbReference type="EC" id="4.2.3.4"/>
    </reaction>
</comment>
<dbReference type="CDD" id="cd08195">
    <property type="entry name" value="DHQS"/>
    <property type="match status" value="1"/>
</dbReference>
<comment type="function">
    <text evidence="18">Catalyzes the conversion of 3-deoxy-D-arabino-heptulosonate 7-phosphate (DAHP) to dehydroquinate (DHQ).</text>
</comment>
<dbReference type="GO" id="GO:0003856">
    <property type="term" value="F:3-dehydroquinate synthase activity"/>
    <property type="evidence" value="ECO:0007669"/>
    <property type="project" value="UniProtKB-UniRule"/>
</dbReference>
<feature type="binding site" evidence="18">
    <location>
        <position position="141"/>
    </location>
    <ligand>
        <name>NAD(+)</name>
        <dbReference type="ChEBI" id="CHEBI:57540"/>
    </ligand>
</feature>
<dbReference type="EC" id="4.2.3.4" evidence="7 18"/>
<sequence length="367" mass="40871">MQTLKVSSSQGEYNVYIGKGIRFKIDQLLPKSYEKILVITDDTIERLGYLQDICEPLHQSGANIYSYTVPSGEQSKSIQQYEQLLTYAIEKALDRHSLIIAIGGGVVGDLAGFVAATFMRGIDYIQVPTTILAHDSSVGGKVAINHPLGKNLIGSFHAPKGVIYDLETLDSLSLVEKRSGFAEVIKHALIRDEELLELLMNQVDSLENIDYDILHQAIYKGIEIKANIVAEDEREKGIRSYLNYGHTLGHAIETEAGYGKITHGEAIAIGMLFALRLSEKSYQIDLPIARIQQWFIRLQYPLKEIGSLQVDSLVERMKNDKKNKQGKIRMVLLEDVASPQLVTIQEDVLAAELSIFINEVIGNDKGN</sequence>
<comment type="cofactor">
    <cofactor evidence="18">
        <name>Co(2+)</name>
        <dbReference type="ChEBI" id="CHEBI:48828"/>
    </cofactor>
    <cofactor evidence="18">
        <name>Zn(2+)</name>
        <dbReference type="ChEBI" id="CHEBI:29105"/>
    </cofactor>
    <text evidence="18">Binds 1 divalent metal cation per subunit. Can use either Co(2+) or Zn(2+).</text>
</comment>
<evidence type="ECO:0000256" key="13">
    <source>
        <dbReference type="ARBA" id="ARBA00022833"/>
    </source>
</evidence>
<evidence type="ECO:0000259" key="19">
    <source>
        <dbReference type="Pfam" id="PF01761"/>
    </source>
</evidence>